<dbReference type="GO" id="GO:0016042">
    <property type="term" value="P:lipid catabolic process"/>
    <property type="evidence" value="ECO:0007669"/>
    <property type="project" value="UniProtKB-KW"/>
</dbReference>
<dbReference type="GO" id="GO:0047714">
    <property type="term" value="F:galactolipase activity"/>
    <property type="evidence" value="ECO:0007669"/>
    <property type="project" value="UniProtKB-ARBA"/>
</dbReference>
<evidence type="ECO:0000313" key="11">
    <source>
        <dbReference type="Proteomes" id="UP001408789"/>
    </source>
</evidence>
<reference evidence="10 11" key="1">
    <citation type="submission" date="2024-04" db="EMBL/GenBank/DDBJ databases">
        <title>The reference genome of an endangered Asteraceae, Deinandra increscens subsp. villosa, native to the Central Coast of California.</title>
        <authorList>
            <person name="Guilliams M."/>
            <person name="Hasenstab-Lehman K."/>
            <person name="Meyer R."/>
            <person name="Mcevoy S."/>
        </authorList>
    </citation>
    <scope>NUCLEOTIDE SEQUENCE [LARGE SCALE GENOMIC DNA]</scope>
    <source>
        <tissue evidence="10">Leaf</tissue>
    </source>
</reference>
<dbReference type="PANTHER" id="PTHR31403">
    <property type="entry name" value="PHOSPHOLIPASE A1-IBETA2, CHLOROPLASTIC"/>
    <property type="match status" value="1"/>
</dbReference>
<proteinExistence type="inferred from homology"/>
<accession>A0AAP0GUY8</accession>
<keyword evidence="7" id="KW-0442">Lipid degradation</keyword>
<dbReference type="Pfam" id="PF01764">
    <property type="entry name" value="Lipase_3"/>
    <property type="match status" value="1"/>
</dbReference>
<evidence type="ECO:0000256" key="2">
    <source>
        <dbReference type="ARBA" id="ARBA00010701"/>
    </source>
</evidence>
<evidence type="ECO:0000256" key="6">
    <source>
        <dbReference type="ARBA" id="ARBA00022946"/>
    </source>
</evidence>
<gene>
    <name evidence="10" type="ORF">SSX86_015713</name>
</gene>
<evidence type="ECO:0000256" key="5">
    <source>
        <dbReference type="ARBA" id="ARBA00022801"/>
    </source>
</evidence>
<evidence type="ECO:0000313" key="10">
    <source>
        <dbReference type="EMBL" id="KAK9064333.1"/>
    </source>
</evidence>
<name>A0AAP0GUY8_9ASTR</name>
<dbReference type="GO" id="GO:0009507">
    <property type="term" value="C:chloroplast"/>
    <property type="evidence" value="ECO:0007669"/>
    <property type="project" value="UniProtKB-SubCell"/>
</dbReference>
<dbReference type="PANTHER" id="PTHR31403:SF51">
    <property type="entry name" value="PHOSPHOLIPASE A1-IGAMMA2, CHLOROPLASTIC"/>
    <property type="match status" value="1"/>
</dbReference>
<keyword evidence="4" id="KW-0934">Plastid</keyword>
<dbReference type="CDD" id="cd00519">
    <property type="entry name" value="Lipase_3"/>
    <property type="match status" value="1"/>
</dbReference>
<sequence>MAVSKLNLPSPNHHHHGFLINPKIKINTLITSQAVTAAATTRRPIEHTSLRNKIQGSGTMLDPMDPILRSDLIRYGEMAQSCYEAFDKDPYSKYCGSCKVPPQTFFQDLGMGDSCCSGYEISSYIYSSNTSNLVPKFFTESVYKSDGPWNSMVNWMGYVAVSNDETTARLGRRDIAVVWRGTVTKLEWMEDLMDFLKPVSAQNLKSKDPNIKVMAGFLHVYTDKDQRCPYSKFSAREQLLAELTRLTKLYKQRGEKMSITLTGHSLGSALAILSAYDIAESDLDNLDNKQKIPISVMSFSGPRVGNIMFKKRVEELGIKVLRVFNVHDKVPNVPGVLVNERAPPLVRLVADLTPFFYSHIGEELGLDHTRSSFVKENLDIASLHNLELLLHLIDGYHGKKNKFSLASGRDVALVNKDGDILKHECLIPPKWSQVENKGLKKNQNGEWKLPEQKGIEDHLRHKDVELHLRKLGLA</sequence>
<evidence type="ECO:0000256" key="8">
    <source>
        <dbReference type="ARBA" id="ARBA00023098"/>
    </source>
</evidence>
<comment type="caution">
    <text evidence="10">The sequence shown here is derived from an EMBL/GenBank/DDBJ whole genome shotgun (WGS) entry which is preliminary data.</text>
</comment>
<dbReference type="InterPro" id="IPR002921">
    <property type="entry name" value="Fungal_lipase-type"/>
</dbReference>
<dbReference type="InterPro" id="IPR029058">
    <property type="entry name" value="AB_hydrolase_fold"/>
</dbReference>
<comment type="subcellular location">
    <subcellularLocation>
        <location evidence="1">Plastid</location>
        <location evidence="1">Chloroplast</location>
    </subcellularLocation>
</comment>
<evidence type="ECO:0000256" key="1">
    <source>
        <dbReference type="ARBA" id="ARBA00004229"/>
    </source>
</evidence>
<evidence type="ECO:0000256" key="3">
    <source>
        <dbReference type="ARBA" id="ARBA00022528"/>
    </source>
</evidence>
<dbReference type="GO" id="GO:0008970">
    <property type="term" value="F:phospholipase A1 activity"/>
    <property type="evidence" value="ECO:0007669"/>
    <property type="project" value="UniProtKB-ARBA"/>
</dbReference>
<keyword evidence="5" id="KW-0378">Hydrolase</keyword>
<keyword evidence="11" id="KW-1185">Reference proteome</keyword>
<dbReference type="EMBL" id="JBCNJP010000017">
    <property type="protein sequence ID" value="KAK9064333.1"/>
    <property type="molecule type" value="Genomic_DNA"/>
</dbReference>
<evidence type="ECO:0000259" key="9">
    <source>
        <dbReference type="Pfam" id="PF01764"/>
    </source>
</evidence>
<organism evidence="10 11">
    <name type="scientific">Deinandra increscens subsp. villosa</name>
    <dbReference type="NCBI Taxonomy" id="3103831"/>
    <lineage>
        <taxon>Eukaryota</taxon>
        <taxon>Viridiplantae</taxon>
        <taxon>Streptophyta</taxon>
        <taxon>Embryophyta</taxon>
        <taxon>Tracheophyta</taxon>
        <taxon>Spermatophyta</taxon>
        <taxon>Magnoliopsida</taxon>
        <taxon>eudicotyledons</taxon>
        <taxon>Gunneridae</taxon>
        <taxon>Pentapetalae</taxon>
        <taxon>asterids</taxon>
        <taxon>campanulids</taxon>
        <taxon>Asterales</taxon>
        <taxon>Asteraceae</taxon>
        <taxon>Asteroideae</taxon>
        <taxon>Heliantheae alliance</taxon>
        <taxon>Madieae</taxon>
        <taxon>Madiinae</taxon>
        <taxon>Deinandra</taxon>
    </lineage>
</organism>
<dbReference type="Proteomes" id="UP001408789">
    <property type="component" value="Unassembled WGS sequence"/>
</dbReference>
<evidence type="ECO:0000256" key="7">
    <source>
        <dbReference type="ARBA" id="ARBA00022963"/>
    </source>
</evidence>
<protein>
    <recommendedName>
        <fullName evidence="9">Fungal lipase-type domain-containing protein</fullName>
    </recommendedName>
</protein>
<dbReference type="SUPFAM" id="SSF53474">
    <property type="entry name" value="alpha/beta-Hydrolases"/>
    <property type="match status" value="1"/>
</dbReference>
<feature type="domain" description="Fungal lipase-type" evidence="9">
    <location>
        <begin position="177"/>
        <end position="336"/>
    </location>
</feature>
<dbReference type="AlphaFoldDB" id="A0AAP0GUY8"/>
<comment type="similarity">
    <text evidence="2">Belongs to the AB hydrolase superfamily. Lipase family.</text>
</comment>
<dbReference type="Gene3D" id="3.40.50.1820">
    <property type="entry name" value="alpha/beta hydrolase"/>
    <property type="match status" value="1"/>
</dbReference>
<keyword evidence="8" id="KW-0443">Lipid metabolism</keyword>
<dbReference type="FunFam" id="3.40.50.1820:FF:000065">
    <property type="entry name" value="Phospholipase A1-II 3"/>
    <property type="match status" value="1"/>
</dbReference>
<evidence type="ECO:0000256" key="4">
    <source>
        <dbReference type="ARBA" id="ARBA00022640"/>
    </source>
</evidence>
<keyword evidence="3" id="KW-0150">Chloroplast</keyword>
<keyword evidence="6" id="KW-0809">Transit peptide</keyword>